<dbReference type="PIRSF" id="PIRSF002741">
    <property type="entry name" value="MppA"/>
    <property type="match status" value="1"/>
</dbReference>
<dbReference type="Gene3D" id="3.90.76.10">
    <property type="entry name" value="Dipeptide-binding Protein, Domain 1"/>
    <property type="match status" value="1"/>
</dbReference>
<evidence type="ECO:0000256" key="1">
    <source>
        <dbReference type="ARBA" id="ARBA00005695"/>
    </source>
</evidence>
<dbReference type="PANTHER" id="PTHR30290">
    <property type="entry name" value="PERIPLASMIC BINDING COMPONENT OF ABC TRANSPORTER"/>
    <property type="match status" value="1"/>
</dbReference>
<evidence type="ECO:0000259" key="4">
    <source>
        <dbReference type="Pfam" id="PF00496"/>
    </source>
</evidence>
<dbReference type="InterPro" id="IPR030678">
    <property type="entry name" value="Peptide/Ni-bd"/>
</dbReference>
<proteinExistence type="inferred from homology"/>
<feature type="chain" id="PRO_5045059043" evidence="3">
    <location>
        <begin position="37"/>
        <end position="546"/>
    </location>
</feature>
<dbReference type="RefSeq" id="WP_342831143.1">
    <property type="nucleotide sequence ID" value="NZ_JBANDC010000019.1"/>
</dbReference>
<dbReference type="PANTHER" id="PTHR30290:SF38">
    <property type="entry name" value="D,D-DIPEPTIDE-BINDING PERIPLASMIC PROTEIN DDPA-RELATED"/>
    <property type="match status" value="1"/>
</dbReference>
<dbReference type="Proteomes" id="UP001495910">
    <property type="component" value="Unassembled WGS sequence"/>
</dbReference>
<keyword evidence="6" id="KW-1185">Reference proteome</keyword>
<dbReference type="PROSITE" id="PS01040">
    <property type="entry name" value="SBP_BACTERIAL_5"/>
    <property type="match status" value="1"/>
</dbReference>
<evidence type="ECO:0000313" key="6">
    <source>
        <dbReference type="Proteomes" id="UP001495910"/>
    </source>
</evidence>
<dbReference type="InterPro" id="IPR039424">
    <property type="entry name" value="SBP_5"/>
</dbReference>
<evidence type="ECO:0000256" key="3">
    <source>
        <dbReference type="SAM" id="SignalP"/>
    </source>
</evidence>
<feature type="domain" description="Solute-binding protein family 5" evidence="4">
    <location>
        <begin position="82"/>
        <end position="461"/>
    </location>
</feature>
<name>A0ABU9Q186_9BURK</name>
<comment type="caution">
    <text evidence="5">The sequence shown here is derived from an EMBL/GenBank/DDBJ whole genome shotgun (WGS) entry which is preliminary data.</text>
</comment>
<protein>
    <submittedName>
        <fullName evidence="5">ABC transporter substrate-binding protein</fullName>
    </submittedName>
</protein>
<evidence type="ECO:0000256" key="2">
    <source>
        <dbReference type="ARBA" id="ARBA00022729"/>
    </source>
</evidence>
<feature type="signal peptide" evidence="3">
    <location>
        <begin position="1"/>
        <end position="36"/>
    </location>
</feature>
<accession>A0ABU9Q186</accession>
<sequence>MLKARKQGAQWGKKLKLAAAIGAAALLCGTANIAFAAKTLVFCSEGSPEGFNPQLFTTGTTFDASSVPLYNRLVAFELGTTKIVPALAESWTVSEDGLTYTFKLRKGVKFHSSARFKPSRDFNADDVLFSFNRMADVNHPFHQLATGASFSYFLDMGMDKIVDKVSKLDAYTVVFKLKHPEAPFIANLGMDFASILSAEYADKMKAAGTPEVIDREPVGTGPFQFVSYQKDAVIRYKAFDAYWDGRPKLDNLVFAITPDASVRYAKLKANECQVMAFPKPADIELMKADPAITLLSKEGLNVGYISFNVEKKPFDNKLVRQALNLATDKQTILKTVYQGAGQVAKNPIPPTLWSYDNKIQDYAYDPAKAKALLAKAGYPNGVAVELWYLPVTRPYNPDGKRMAELIQADWAKIGVKATLATYEWTEYLKRSKQGVQQAMMFGWSGDNGDPDNFLATLLGCESVRSGGNTARWCDKNFEALIQKAKLTPKQDERAKLYQQAQAMVHEEAPWIPLAHSLTHTPIRKQVIGFKMSAFALHDFSKVDLGK</sequence>
<dbReference type="Pfam" id="PF00496">
    <property type="entry name" value="SBP_bac_5"/>
    <property type="match status" value="1"/>
</dbReference>
<dbReference type="InterPro" id="IPR000914">
    <property type="entry name" value="SBP_5_dom"/>
</dbReference>
<reference evidence="5 6" key="1">
    <citation type="submission" date="2024-02" db="EMBL/GenBank/DDBJ databases">
        <title>Draft genome sequence of Collimonas sp. strain H4R21, an effective mineral-weathering bacterial strain isolated from the beech rhizosphere.</title>
        <authorList>
            <person name="Morin E."/>
            <person name="Uroz S."/>
            <person name="Leveau J.H.J."/>
            <person name="Kumar R."/>
            <person name="Rey M.W."/>
            <person name="Pham J."/>
        </authorList>
    </citation>
    <scope>NUCLEOTIDE SEQUENCE [LARGE SCALE GENOMIC DNA]</scope>
    <source>
        <strain evidence="5 6">H4R21</strain>
    </source>
</reference>
<comment type="similarity">
    <text evidence="1">Belongs to the bacterial solute-binding protein 5 family.</text>
</comment>
<organism evidence="5 6">
    <name type="scientific">Collimonas rhizosphaerae</name>
    <dbReference type="NCBI Taxonomy" id="3126357"/>
    <lineage>
        <taxon>Bacteria</taxon>
        <taxon>Pseudomonadati</taxon>
        <taxon>Pseudomonadota</taxon>
        <taxon>Betaproteobacteria</taxon>
        <taxon>Burkholderiales</taxon>
        <taxon>Oxalobacteraceae</taxon>
        <taxon>Collimonas</taxon>
    </lineage>
</organism>
<keyword evidence="2 3" id="KW-0732">Signal</keyword>
<dbReference type="CDD" id="cd08493">
    <property type="entry name" value="PBP2_DppA_like"/>
    <property type="match status" value="1"/>
</dbReference>
<dbReference type="Gene3D" id="3.10.105.10">
    <property type="entry name" value="Dipeptide-binding Protein, Domain 3"/>
    <property type="match status" value="1"/>
</dbReference>
<gene>
    <name evidence="5" type="ORF">V8G57_21605</name>
</gene>
<evidence type="ECO:0000313" key="5">
    <source>
        <dbReference type="EMBL" id="MEM4990000.1"/>
    </source>
</evidence>
<dbReference type="Gene3D" id="3.40.190.10">
    <property type="entry name" value="Periplasmic binding protein-like II"/>
    <property type="match status" value="1"/>
</dbReference>
<dbReference type="EMBL" id="JBANDC010000019">
    <property type="protein sequence ID" value="MEM4990000.1"/>
    <property type="molecule type" value="Genomic_DNA"/>
</dbReference>
<dbReference type="SUPFAM" id="SSF53850">
    <property type="entry name" value="Periplasmic binding protein-like II"/>
    <property type="match status" value="1"/>
</dbReference>
<dbReference type="InterPro" id="IPR023765">
    <property type="entry name" value="SBP_5_CS"/>
</dbReference>